<dbReference type="GO" id="GO:0003700">
    <property type="term" value="F:DNA-binding transcription factor activity"/>
    <property type="evidence" value="ECO:0007669"/>
    <property type="project" value="InterPro"/>
</dbReference>
<evidence type="ECO:0000256" key="2">
    <source>
        <dbReference type="ARBA" id="ARBA00023125"/>
    </source>
</evidence>
<dbReference type="STRING" id="1123010.SAMN02745724_03797"/>
<protein>
    <submittedName>
        <fullName evidence="5">AraC-type DNA-binding protein</fullName>
    </submittedName>
</protein>
<dbReference type="RefSeq" id="WP_091988260.1">
    <property type="nucleotide sequence ID" value="NZ_FOLO01000039.1"/>
</dbReference>
<dbReference type="PRINTS" id="PR00032">
    <property type="entry name" value="HTHARAC"/>
</dbReference>
<dbReference type="InterPro" id="IPR018060">
    <property type="entry name" value="HTH_AraC"/>
</dbReference>
<accession>A0A1I1Q9H9</accession>
<keyword evidence="6" id="KW-1185">Reference proteome</keyword>
<reference evidence="5 6" key="1">
    <citation type="submission" date="2016-10" db="EMBL/GenBank/DDBJ databases">
        <authorList>
            <person name="de Groot N.N."/>
        </authorList>
    </citation>
    <scope>NUCLEOTIDE SEQUENCE [LARGE SCALE GENOMIC DNA]</scope>
    <source>
        <strain evidence="5 6">DSM 6059</strain>
    </source>
</reference>
<dbReference type="InterPro" id="IPR009057">
    <property type="entry name" value="Homeodomain-like_sf"/>
</dbReference>
<organism evidence="5 6">
    <name type="scientific">Pseudoalteromonas denitrificans DSM 6059</name>
    <dbReference type="NCBI Taxonomy" id="1123010"/>
    <lineage>
        <taxon>Bacteria</taxon>
        <taxon>Pseudomonadati</taxon>
        <taxon>Pseudomonadota</taxon>
        <taxon>Gammaproteobacteria</taxon>
        <taxon>Alteromonadales</taxon>
        <taxon>Pseudoalteromonadaceae</taxon>
        <taxon>Pseudoalteromonas</taxon>
    </lineage>
</organism>
<dbReference type="PANTHER" id="PTHR47894:SF1">
    <property type="entry name" value="HTH-TYPE TRANSCRIPTIONAL REGULATOR VQSM"/>
    <property type="match status" value="1"/>
</dbReference>
<dbReference type="PROSITE" id="PS01124">
    <property type="entry name" value="HTH_ARAC_FAMILY_2"/>
    <property type="match status" value="1"/>
</dbReference>
<dbReference type="GO" id="GO:0000976">
    <property type="term" value="F:transcription cis-regulatory region binding"/>
    <property type="evidence" value="ECO:0007669"/>
    <property type="project" value="TreeGrafter"/>
</dbReference>
<evidence type="ECO:0000259" key="4">
    <source>
        <dbReference type="PROSITE" id="PS01124"/>
    </source>
</evidence>
<dbReference type="SUPFAM" id="SSF46689">
    <property type="entry name" value="Homeodomain-like"/>
    <property type="match status" value="1"/>
</dbReference>
<dbReference type="PANTHER" id="PTHR47894">
    <property type="entry name" value="HTH-TYPE TRANSCRIPTIONAL REGULATOR GADX"/>
    <property type="match status" value="1"/>
</dbReference>
<dbReference type="OrthoDB" id="5582699at2"/>
<dbReference type="Gene3D" id="1.10.10.60">
    <property type="entry name" value="Homeodomain-like"/>
    <property type="match status" value="1"/>
</dbReference>
<dbReference type="InterPro" id="IPR032687">
    <property type="entry name" value="AraC-type_N"/>
</dbReference>
<keyword evidence="1" id="KW-0805">Transcription regulation</keyword>
<dbReference type="EMBL" id="FOLO01000039">
    <property type="protein sequence ID" value="SFD18647.1"/>
    <property type="molecule type" value="Genomic_DNA"/>
</dbReference>
<dbReference type="GO" id="GO:0005829">
    <property type="term" value="C:cytosol"/>
    <property type="evidence" value="ECO:0007669"/>
    <property type="project" value="TreeGrafter"/>
</dbReference>
<keyword evidence="3" id="KW-0804">Transcription</keyword>
<keyword evidence="2 5" id="KW-0238">DNA-binding</keyword>
<name>A0A1I1Q9H9_9GAMM</name>
<feature type="domain" description="HTH araC/xylS-type" evidence="4">
    <location>
        <begin position="236"/>
        <end position="334"/>
    </location>
</feature>
<dbReference type="AlphaFoldDB" id="A0A1I1Q9H9"/>
<evidence type="ECO:0000256" key="3">
    <source>
        <dbReference type="ARBA" id="ARBA00023163"/>
    </source>
</evidence>
<evidence type="ECO:0000313" key="6">
    <source>
        <dbReference type="Proteomes" id="UP000198862"/>
    </source>
</evidence>
<evidence type="ECO:0000256" key="1">
    <source>
        <dbReference type="ARBA" id="ARBA00023015"/>
    </source>
</evidence>
<dbReference type="SMART" id="SM00342">
    <property type="entry name" value="HTH_ARAC"/>
    <property type="match status" value="1"/>
</dbReference>
<dbReference type="InterPro" id="IPR020449">
    <property type="entry name" value="Tscrpt_reg_AraC-type_HTH"/>
</dbReference>
<dbReference type="Proteomes" id="UP000198862">
    <property type="component" value="Unassembled WGS sequence"/>
</dbReference>
<proteinExistence type="predicted"/>
<dbReference type="Pfam" id="PF12625">
    <property type="entry name" value="Arabinose_bd"/>
    <property type="match status" value="1"/>
</dbReference>
<evidence type="ECO:0000313" key="5">
    <source>
        <dbReference type="EMBL" id="SFD18647.1"/>
    </source>
</evidence>
<sequence>MSLVHHSISIHFVITLIKAAKRKGLDYELLLQKANLNPHMLTNSQLRITPNQFSKLMRELWIMGDDDFLGLAKQKCRHGVFTLMAKQAANCPNLESIFRHMCHFYNLITDSIRLDFKLEGDLAYLSMKVIDPGLDPDFSLHEFLMLVWHRFPSWLIGQHLPLKAILLTYEQPKHVGEYRLMYPCPASFAQDSNTLIFEARHLKMPVVQTSNALRSYLRRSPIDWFTRQAYYQVFTQRVVSYLENSEQLALTSMDDIAKQFHVTTRTLRRKLNDEGTRFQTLKDNVRRDTAIHYLSQPNVPIAQIARELGFSEPAAFTRAFKLWTGVSPKIYRASPKR</sequence>
<gene>
    <name evidence="5" type="ORF">SAMN02745724_03797</name>
</gene>
<dbReference type="Pfam" id="PF12833">
    <property type="entry name" value="HTH_18"/>
    <property type="match status" value="1"/>
</dbReference>